<feature type="domain" description="4Fe-4S ferredoxin-type" evidence="7">
    <location>
        <begin position="339"/>
        <end position="367"/>
    </location>
</feature>
<accession>A0ABT1S1L0</accession>
<keyword evidence="4" id="KW-0479">Metal-binding</keyword>
<proteinExistence type="predicted"/>
<reference evidence="8 9" key="1">
    <citation type="submission" date="2022-06" db="EMBL/GenBank/DDBJ databases">
        <title>Isolation of gut microbiota from human fecal samples.</title>
        <authorList>
            <person name="Pamer E.G."/>
            <person name="Barat B."/>
            <person name="Waligurski E."/>
            <person name="Medina S."/>
            <person name="Paddock L."/>
            <person name="Mostad J."/>
        </authorList>
    </citation>
    <scope>NUCLEOTIDE SEQUENCE [LARGE SCALE GENOMIC DNA]</scope>
    <source>
        <strain evidence="8 9">DFI.9.73</strain>
    </source>
</reference>
<dbReference type="PROSITE" id="PS00198">
    <property type="entry name" value="4FE4S_FER_1"/>
    <property type="match status" value="2"/>
</dbReference>
<sequence>MLLRCTGYGAEELDEKVDAIFQELHIYEELSPGMTVVLKPNLVMTSKPEEAIITHPALVAAVGKCVQRAGAKVLIAESPGGPYTPMTMKAAFRGCGYTDMAEACGFSLYTDCESREVPLPGGVRCRRMAIVSPFLGADYLIDLAKLKTHSMVGFSGAVKNMFGAVPGLKKPELHCRFPEKPEFSEMLLDLCDFLQPDLCITDGIWAMEGNGPTGGTRRDLGVLAASKSPYAVDVCCAKLAGLEAGQVLMLRYAAERGLVPQSIDGLELLGDSLESLSVPDFQKAEASSTDFIDRLPRFLRPAAKKLATPYPRIEKKSCVGCGKCAESCPQNTIEIKDHKAEIDYRRCIRCFCCHEMCPKHVIEIRRLRLFNV</sequence>
<gene>
    <name evidence="8" type="ORF">NE695_13035</name>
</gene>
<dbReference type="Pfam" id="PF13237">
    <property type="entry name" value="Fer4_10"/>
    <property type="match status" value="1"/>
</dbReference>
<evidence type="ECO:0000256" key="6">
    <source>
        <dbReference type="ARBA" id="ARBA00023014"/>
    </source>
</evidence>
<evidence type="ECO:0000256" key="3">
    <source>
        <dbReference type="ARBA" id="ARBA00022485"/>
    </source>
</evidence>
<comment type="function">
    <text evidence="1">Ferredoxins are iron-sulfur proteins that transfer electrons in a wide variety of metabolic reactions.</text>
</comment>
<dbReference type="SUPFAM" id="SSF54862">
    <property type="entry name" value="4Fe-4S ferredoxins"/>
    <property type="match status" value="1"/>
</dbReference>
<dbReference type="Proteomes" id="UP001524473">
    <property type="component" value="Unassembled WGS sequence"/>
</dbReference>
<dbReference type="InterPro" id="IPR017896">
    <property type="entry name" value="4Fe4S_Fe-S-bd"/>
</dbReference>
<evidence type="ECO:0000259" key="7">
    <source>
        <dbReference type="PROSITE" id="PS51379"/>
    </source>
</evidence>
<dbReference type="PROSITE" id="PS51379">
    <property type="entry name" value="4FE4S_FER_2"/>
    <property type="match status" value="2"/>
</dbReference>
<evidence type="ECO:0000256" key="4">
    <source>
        <dbReference type="ARBA" id="ARBA00022723"/>
    </source>
</evidence>
<dbReference type="PANTHER" id="PTHR24960">
    <property type="entry name" value="PHOTOSYSTEM I IRON-SULFUR CENTER-RELATED"/>
    <property type="match status" value="1"/>
</dbReference>
<dbReference type="GeneID" id="90532092"/>
<comment type="caution">
    <text evidence="8">The sequence shown here is derived from an EMBL/GenBank/DDBJ whole genome shotgun (WGS) entry which is preliminary data.</text>
</comment>
<evidence type="ECO:0000313" key="8">
    <source>
        <dbReference type="EMBL" id="MCQ4840832.1"/>
    </source>
</evidence>
<organism evidence="8 9">
    <name type="scientific">Neglectibacter timonensis</name>
    <dbReference type="NCBI Taxonomy" id="1776382"/>
    <lineage>
        <taxon>Bacteria</taxon>
        <taxon>Bacillati</taxon>
        <taxon>Bacillota</taxon>
        <taxon>Clostridia</taxon>
        <taxon>Eubacteriales</taxon>
        <taxon>Oscillospiraceae</taxon>
        <taxon>Neglectibacter</taxon>
    </lineage>
</organism>
<name>A0ABT1S1L0_9FIRM</name>
<dbReference type="RefSeq" id="WP_187127696.1">
    <property type="nucleotide sequence ID" value="NZ_CABKVV010000013.1"/>
</dbReference>
<evidence type="ECO:0000256" key="2">
    <source>
        <dbReference type="ARBA" id="ARBA00013529"/>
    </source>
</evidence>
<dbReference type="InterPro" id="IPR050157">
    <property type="entry name" value="PSI_iron-sulfur_center"/>
</dbReference>
<feature type="domain" description="4Fe-4S ferredoxin-type" evidence="7">
    <location>
        <begin position="309"/>
        <end position="338"/>
    </location>
</feature>
<keyword evidence="6" id="KW-0411">Iron-sulfur</keyword>
<evidence type="ECO:0000313" key="9">
    <source>
        <dbReference type="Proteomes" id="UP001524473"/>
    </source>
</evidence>
<dbReference type="EMBL" id="JANFZH010000031">
    <property type="protein sequence ID" value="MCQ4840832.1"/>
    <property type="molecule type" value="Genomic_DNA"/>
</dbReference>
<evidence type="ECO:0000256" key="5">
    <source>
        <dbReference type="ARBA" id="ARBA00023004"/>
    </source>
</evidence>
<protein>
    <recommendedName>
        <fullName evidence="2">Ferredoxin</fullName>
    </recommendedName>
</protein>
<dbReference type="InterPro" id="IPR007160">
    <property type="entry name" value="DUF362"/>
</dbReference>
<keyword evidence="9" id="KW-1185">Reference proteome</keyword>
<dbReference type="Gene3D" id="3.30.70.20">
    <property type="match status" value="1"/>
</dbReference>
<dbReference type="PANTHER" id="PTHR24960:SF76">
    <property type="entry name" value="4FE-4S FERREDOXIN-TYPE DOMAIN-CONTAINING PROTEIN"/>
    <property type="match status" value="1"/>
</dbReference>
<keyword evidence="3" id="KW-0004">4Fe-4S</keyword>
<evidence type="ECO:0000256" key="1">
    <source>
        <dbReference type="ARBA" id="ARBA00003532"/>
    </source>
</evidence>
<dbReference type="InterPro" id="IPR017900">
    <property type="entry name" value="4Fe4S_Fe_S_CS"/>
</dbReference>
<keyword evidence="5" id="KW-0408">Iron</keyword>
<dbReference type="Pfam" id="PF04015">
    <property type="entry name" value="DUF362"/>
    <property type="match status" value="1"/>
</dbReference>